<evidence type="ECO:0000313" key="3">
    <source>
        <dbReference type="Proteomes" id="UP001596548"/>
    </source>
</evidence>
<feature type="transmembrane region" description="Helical" evidence="1">
    <location>
        <begin position="38"/>
        <end position="60"/>
    </location>
</feature>
<keyword evidence="3" id="KW-1185">Reference proteome</keyword>
<evidence type="ECO:0000256" key="1">
    <source>
        <dbReference type="SAM" id="Phobius"/>
    </source>
</evidence>
<comment type="caution">
    <text evidence="2">The sequence shown here is derived from an EMBL/GenBank/DDBJ whole genome shotgun (WGS) entry which is preliminary data.</text>
</comment>
<keyword evidence="1" id="KW-0812">Transmembrane</keyword>
<accession>A0ABW2HY15</accession>
<gene>
    <name evidence="2" type="ORF">ACFQS1_27160</name>
</gene>
<sequence length="65" mass="6910">MTDNVRRRGSGRAGGGDAVYGLGLIGALVWYIGQADGFWPGVLGVLKALVWPAFVVYDLLRFLAG</sequence>
<organism evidence="2 3">
    <name type="scientific">Paractinoplanes rhizophilus</name>
    <dbReference type="NCBI Taxonomy" id="1416877"/>
    <lineage>
        <taxon>Bacteria</taxon>
        <taxon>Bacillati</taxon>
        <taxon>Actinomycetota</taxon>
        <taxon>Actinomycetes</taxon>
        <taxon>Micromonosporales</taxon>
        <taxon>Micromonosporaceae</taxon>
        <taxon>Paractinoplanes</taxon>
    </lineage>
</organism>
<dbReference type="Proteomes" id="UP001596548">
    <property type="component" value="Unassembled WGS sequence"/>
</dbReference>
<reference evidence="3" key="1">
    <citation type="journal article" date="2019" name="Int. J. Syst. Evol. Microbiol.">
        <title>The Global Catalogue of Microorganisms (GCM) 10K type strain sequencing project: providing services to taxonomists for standard genome sequencing and annotation.</title>
        <authorList>
            <consortium name="The Broad Institute Genomics Platform"/>
            <consortium name="The Broad Institute Genome Sequencing Center for Infectious Disease"/>
            <person name="Wu L."/>
            <person name="Ma J."/>
        </authorList>
    </citation>
    <scope>NUCLEOTIDE SEQUENCE [LARGE SCALE GENOMIC DNA]</scope>
    <source>
        <strain evidence="3">XZYJT-10</strain>
    </source>
</reference>
<keyword evidence="1" id="KW-0472">Membrane</keyword>
<feature type="transmembrane region" description="Helical" evidence="1">
    <location>
        <begin position="12"/>
        <end position="32"/>
    </location>
</feature>
<proteinExistence type="predicted"/>
<protein>
    <submittedName>
        <fullName evidence="2">Uncharacterized protein</fullName>
    </submittedName>
</protein>
<dbReference type="EMBL" id="JBHTBJ010000025">
    <property type="protein sequence ID" value="MFC7277686.1"/>
    <property type="molecule type" value="Genomic_DNA"/>
</dbReference>
<evidence type="ECO:0000313" key="2">
    <source>
        <dbReference type="EMBL" id="MFC7277686.1"/>
    </source>
</evidence>
<dbReference type="RefSeq" id="WP_378973594.1">
    <property type="nucleotide sequence ID" value="NZ_JBHTBJ010000025.1"/>
</dbReference>
<name>A0ABW2HY15_9ACTN</name>
<keyword evidence="1" id="KW-1133">Transmembrane helix</keyword>